<sequence length="95" mass="10753">MVVPNSEFVENPMIAQEEEVIEPEMAKDDEEYDDIEDVLEKDMALALGQEPKKKEEKSQQKNGNNCDDSMGNDFDEFENGLGGEDGESDENVDEY</sequence>
<feature type="compositionally biased region" description="Acidic residues" evidence="1">
    <location>
        <begin position="73"/>
        <end position="95"/>
    </location>
</feature>
<evidence type="ECO:0000313" key="3">
    <source>
        <dbReference type="Proteomes" id="UP001286313"/>
    </source>
</evidence>
<feature type="region of interest" description="Disordered" evidence="1">
    <location>
        <begin position="45"/>
        <end position="95"/>
    </location>
</feature>
<evidence type="ECO:0000256" key="1">
    <source>
        <dbReference type="SAM" id="MobiDB-lite"/>
    </source>
</evidence>
<dbReference type="Proteomes" id="UP001286313">
    <property type="component" value="Unassembled WGS sequence"/>
</dbReference>
<dbReference type="EMBL" id="JAWQEG010003546">
    <property type="protein sequence ID" value="KAK3865632.1"/>
    <property type="molecule type" value="Genomic_DNA"/>
</dbReference>
<gene>
    <name evidence="2" type="ORF">Pcinc_028774</name>
</gene>
<protein>
    <submittedName>
        <fullName evidence="2">Uncharacterized protein</fullName>
    </submittedName>
</protein>
<name>A0AAE1F1P3_PETCI</name>
<keyword evidence="3" id="KW-1185">Reference proteome</keyword>
<organism evidence="2 3">
    <name type="scientific">Petrolisthes cinctipes</name>
    <name type="common">Flat porcelain crab</name>
    <dbReference type="NCBI Taxonomy" id="88211"/>
    <lineage>
        <taxon>Eukaryota</taxon>
        <taxon>Metazoa</taxon>
        <taxon>Ecdysozoa</taxon>
        <taxon>Arthropoda</taxon>
        <taxon>Crustacea</taxon>
        <taxon>Multicrustacea</taxon>
        <taxon>Malacostraca</taxon>
        <taxon>Eumalacostraca</taxon>
        <taxon>Eucarida</taxon>
        <taxon>Decapoda</taxon>
        <taxon>Pleocyemata</taxon>
        <taxon>Anomura</taxon>
        <taxon>Galatheoidea</taxon>
        <taxon>Porcellanidae</taxon>
        <taxon>Petrolisthes</taxon>
    </lineage>
</organism>
<accession>A0AAE1F1P3</accession>
<feature type="compositionally biased region" description="Basic and acidic residues" evidence="1">
    <location>
        <begin position="50"/>
        <end position="59"/>
    </location>
</feature>
<evidence type="ECO:0000313" key="2">
    <source>
        <dbReference type="EMBL" id="KAK3865632.1"/>
    </source>
</evidence>
<comment type="caution">
    <text evidence="2">The sequence shown here is derived from an EMBL/GenBank/DDBJ whole genome shotgun (WGS) entry which is preliminary data.</text>
</comment>
<dbReference type="AlphaFoldDB" id="A0AAE1F1P3"/>
<proteinExistence type="predicted"/>
<reference evidence="2" key="1">
    <citation type="submission" date="2023-10" db="EMBL/GenBank/DDBJ databases">
        <title>Genome assemblies of two species of porcelain crab, Petrolisthes cinctipes and Petrolisthes manimaculis (Anomura: Porcellanidae).</title>
        <authorList>
            <person name="Angst P."/>
        </authorList>
    </citation>
    <scope>NUCLEOTIDE SEQUENCE</scope>
    <source>
        <strain evidence="2">PB745_01</strain>
        <tissue evidence="2">Gill</tissue>
    </source>
</reference>